<feature type="transmembrane region" description="Helical" evidence="7">
    <location>
        <begin position="155"/>
        <end position="170"/>
    </location>
</feature>
<keyword evidence="3" id="KW-1003">Cell membrane</keyword>
<dbReference type="Pfam" id="PF03458">
    <property type="entry name" value="Gly_transporter"/>
    <property type="match status" value="2"/>
</dbReference>
<evidence type="ECO:0000256" key="2">
    <source>
        <dbReference type="ARBA" id="ARBA00008193"/>
    </source>
</evidence>
<organism evidence="9 10">
    <name type="scientific">Marseilla massiliensis</name>
    <dbReference type="NCBI Taxonomy" id="1841864"/>
    <lineage>
        <taxon>Bacteria</taxon>
        <taxon>Pseudomonadati</taxon>
        <taxon>Bacteroidota</taxon>
        <taxon>Bacteroidia</taxon>
        <taxon>Bacteroidales</taxon>
        <taxon>Prevotellaceae</taxon>
        <taxon>Marseilla</taxon>
    </lineage>
</organism>
<feature type="domain" description="Glycine transporter" evidence="8">
    <location>
        <begin position="13"/>
        <end position="86"/>
    </location>
</feature>
<reference evidence="9 10" key="1">
    <citation type="journal article" date="2021" name="Sci. Rep.">
        <title>The distribution of antibiotic resistance genes in chicken gut microbiota commensals.</title>
        <authorList>
            <person name="Juricova H."/>
            <person name="Matiasovicova J."/>
            <person name="Kubasova T."/>
            <person name="Cejkova D."/>
            <person name="Rychlik I."/>
        </authorList>
    </citation>
    <scope>NUCLEOTIDE SEQUENCE [LARGE SCALE GENOMIC DNA]</scope>
    <source>
        <strain evidence="9 10">An819</strain>
    </source>
</reference>
<dbReference type="EMBL" id="JACJJL010000015">
    <property type="protein sequence ID" value="MBM6662005.1"/>
    <property type="molecule type" value="Genomic_DNA"/>
</dbReference>
<dbReference type="PANTHER" id="PTHR30506:SF3">
    <property type="entry name" value="UPF0126 INNER MEMBRANE PROTEIN YADS-RELATED"/>
    <property type="match status" value="1"/>
</dbReference>
<feature type="transmembrane region" description="Helical" evidence="7">
    <location>
        <begin position="38"/>
        <end position="58"/>
    </location>
</feature>
<dbReference type="Proteomes" id="UP000764045">
    <property type="component" value="Unassembled WGS sequence"/>
</dbReference>
<comment type="caution">
    <text evidence="9">The sequence shown here is derived from an EMBL/GenBank/DDBJ whole genome shotgun (WGS) entry which is preliminary data.</text>
</comment>
<comment type="subcellular location">
    <subcellularLocation>
        <location evidence="1">Cell membrane</location>
        <topology evidence="1">Multi-pass membrane protein</topology>
    </subcellularLocation>
</comment>
<evidence type="ECO:0000259" key="8">
    <source>
        <dbReference type="Pfam" id="PF03458"/>
    </source>
</evidence>
<proteinExistence type="inferred from homology"/>
<keyword evidence="4 7" id="KW-0812">Transmembrane</keyword>
<evidence type="ECO:0000256" key="3">
    <source>
        <dbReference type="ARBA" id="ARBA00022475"/>
    </source>
</evidence>
<dbReference type="PANTHER" id="PTHR30506">
    <property type="entry name" value="INNER MEMBRANE PROTEIN"/>
    <property type="match status" value="1"/>
</dbReference>
<evidence type="ECO:0000313" key="10">
    <source>
        <dbReference type="Proteomes" id="UP000764045"/>
    </source>
</evidence>
<evidence type="ECO:0000256" key="5">
    <source>
        <dbReference type="ARBA" id="ARBA00022989"/>
    </source>
</evidence>
<accession>A0A939B4W9</accession>
<feature type="transmembrane region" description="Helical" evidence="7">
    <location>
        <begin position="64"/>
        <end position="84"/>
    </location>
</feature>
<feature type="transmembrane region" description="Helical" evidence="7">
    <location>
        <begin position="176"/>
        <end position="195"/>
    </location>
</feature>
<dbReference type="InterPro" id="IPR005115">
    <property type="entry name" value="Gly_transporter"/>
</dbReference>
<evidence type="ECO:0000256" key="7">
    <source>
        <dbReference type="SAM" id="Phobius"/>
    </source>
</evidence>
<feature type="transmembrane region" description="Helical" evidence="7">
    <location>
        <begin position="122"/>
        <end position="143"/>
    </location>
</feature>
<keyword evidence="10" id="KW-1185">Reference proteome</keyword>
<evidence type="ECO:0000313" key="9">
    <source>
        <dbReference type="EMBL" id="MBM6662005.1"/>
    </source>
</evidence>
<feature type="domain" description="Glycine transporter" evidence="8">
    <location>
        <begin position="98"/>
        <end position="170"/>
    </location>
</feature>
<keyword evidence="5 7" id="KW-1133">Transmembrane helix</keyword>
<dbReference type="AlphaFoldDB" id="A0A939B4W9"/>
<evidence type="ECO:0000256" key="4">
    <source>
        <dbReference type="ARBA" id="ARBA00022692"/>
    </source>
</evidence>
<keyword evidence="6 7" id="KW-0472">Membrane</keyword>
<feature type="transmembrane region" description="Helical" evidence="7">
    <location>
        <begin position="96"/>
        <end position="116"/>
    </location>
</feature>
<evidence type="ECO:0000256" key="1">
    <source>
        <dbReference type="ARBA" id="ARBA00004651"/>
    </source>
</evidence>
<sequence>MNDDVTIATAQQLIEFLGTFAFAISGIRHAAAKHFDWFGGYVCGIAVAIGGGTIRDVMLGATPFWMTNPIYIICTALALCMVILCSKRMERLQNAWFVFDTLGLALFTIAGIQKSLDYGQPFWVAIIMGCITGSAGGVIRDILLNNEPVILRKEIYAMASVAGGFVYWGLSELDVAIQLTALLSFVITCAIRFLAVRYHVSLPQLKTDDEINRVDNG</sequence>
<gene>
    <name evidence="9" type="ORF">H6B30_09645</name>
</gene>
<protein>
    <submittedName>
        <fullName evidence="9">Trimeric intracellular cation channel family protein</fullName>
    </submittedName>
</protein>
<name>A0A939B4W9_9BACT</name>
<evidence type="ECO:0000256" key="6">
    <source>
        <dbReference type="ARBA" id="ARBA00023136"/>
    </source>
</evidence>
<dbReference type="RefSeq" id="WP_205110020.1">
    <property type="nucleotide sequence ID" value="NZ_CAWUJD010000001.1"/>
</dbReference>
<comment type="similarity">
    <text evidence="2">Belongs to the UPF0126 family.</text>
</comment>
<dbReference type="GO" id="GO:0005886">
    <property type="term" value="C:plasma membrane"/>
    <property type="evidence" value="ECO:0007669"/>
    <property type="project" value="UniProtKB-SubCell"/>
</dbReference>